<dbReference type="GO" id="GO:0003723">
    <property type="term" value="F:RNA binding"/>
    <property type="evidence" value="ECO:0007669"/>
    <property type="project" value="TreeGrafter"/>
</dbReference>
<dbReference type="SMART" id="SM00490">
    <property type="entry name" value="HELICc"/>
    <property type="match status" value="1"/>
</dbReference>
<evidence type="ECO:0000256" key="2">
    <source>
        <dbReference type="ARBA" id="ARBA00022801"/>
    </source>
</evidence>
<dbReference type="PROSITE" id="PS51194">
    <property type="entry name" value="HELICASE_CTER"/>
    <property type="match status" value="1"/>
</dbReference>
<evidence type="ECO:0000256" key="1">
    <source>
        <dbReference type="ARBA" id="ARBA00022741"/>
    </source>
</evidence>
<organism evidence="7 8">
    <name type="scientific">Hamiltosporidium tvaerminnensis</name>
    <dbReference type="NCBI Taxonomy" id="1176355"/>
    <lineage>
        <taxon>Eukaryota</taxon>
        <taxon>Fungi</taxon>
        <taxon>Fungi incertae sedis</taxon>
        <taxon>Microsporidia</taxon>
        <taxon>Dubosqiidae</taxon>
        <taxon>Hamiltosporidium</taxon>
    </lineage>
</organism>
<accession>A0A4Q9KXG4</accession>
<keyword evidence="4" id="KW-0067">ATP-binding</keyword>
<comment type="caution">
    <text evidence="7">The sequence shown here is derived from an EMBL/GenBank/DDBJ whole genome shotgun (WGS) entry which is preliminary data.</text>
</comment>
<evidence type="ECO:0000259" key="6">
    <source>
        <dbReference type="PROSITE" id="PS51194"/>
    </source>
</evidence>
<reference evidence="7 8" key="1">
    <citation type="submission" date="2017-12" db="EMBL/GenBank/DDBJ databases">
        <authorList>
            <person name="Pombert J.-F."/>
            <person name="Haag K.L."/>
            <person name="Ebert D."/>
        </authorList>
    </citation>
    <scope>NUCLEOTIDE SEQUENCE [LARGE SCALE GENOMIC DNA]</scope>
    <source>
        <strain evidence="7">FI-OER-3-3</strain>
    </source>
</reference>
<protein>
    <submittedName>
        <fullName evidence="7">Putative helicase</fullName>
    </submittedName>
</protein>
<dbReference type="Proteomes" id="UP000292362">
    <property type="component" value="Unassembled WGS sequence"/>
</dbReference>
<evidence type="ECO:0000313" key="8">
    <source>
        <dbReference type="Proteomes" id="UP000292362"/>
    </source>
</evidence>
<dbReference type="InterPro" id="IPR001650">
    <property type="entry name" value="Helicase_C-like"/>
</dbReference>
<dbReference type="Pfam" id="PF00271">
    <property type="entry name" value="Helicase_C"/>
    <property type="match status" value="1"/>
</dbReference>
<evidence type="ECO:0000256" key="3">
    <source>
        <dbReference type="ARBA" id="ARBA00022806"/>
    </source>
</evidence>
<dbReference type="InterPro" id="IPR011545">
    <property type="entry name" value="DEAD/DEAH_box_helicase_dom"/>
</dbReference>
<keyword evidence="1" id="KW-0547">Nucleotide-binding</keyword>
<dbReference type="EMBL" id="PITJ01001559">
    <property type="protein sequence ID" value="TBT98869.1"/>
    <property type="molecule type" value="Genomic_DNA"/>
</dbReference>
<gene>
    <name evidence="7" type="ORF">CWI37_1559p0020</name>
</gene>
<name>A0A4Q9KXG4_9MICR</name>
<proteinExistence type="predicted"/>
<dbReference type="InterPro" id="IPR027417">
    <property type="entry name" value="P-loop_NTPase"/>
</dbReference>
<evidence type="ECO:0000256" key="4">
    <source>
        <dbReference type="ARBA" id="ARBA00022840"/>
    </source>
</evidence>
<dbReference type="GO" id="GO:0004386">
    <property type="term" value="F:helicase activity"/>
    <property type="evidence" value="ECO:0007669"/>
    <property type="project" value="UniProtKB-KW"/>
</dbReference>
<dbReference type="SUPFAM" id="SSF52540">
    <property type="entry name" value="P-loop containing nucleoside triphosphate hydrolases"/>
    <property type="match status" value="1"/>
</dbReference>
<dbReference type="PANTHER" id="PTHR18934">
    <property type="entry name" value="ATP-DEPENDENT RNA HELICASE"/>
    <property type="match status" value="1"/>
</dbReference>
<dbReference type="PANTHER" id="PTHR18934:SF91">
    <property type="entry name" value="PRE-MRNA-SPLICING FACTOR ATP-DEPENDENT RNA HELICASE PRP16"/>
    <property type="match status" value="1"/>
</dbReference>
<dbReference type="CDD" id="cd18791">
    <property type="entry name" value="SF2_C_RHA"/>
    <property type="match status" value="1"/>
</dbReference>
<dbReference type="SMART" id="SM00487">
    <property type="entry name" value="DEXDc"/>
    <property type="match status" value="1"/>
</dbReference>
<dbReference type="PROSITE" id="PS51192">
    <property type="entry name" value="HELICASE_ATP_BIND_1"/>
    <property type="match status" value="1"/>
</dbReference>
<dbReference type="GO" id="GO:0005524">
    <property type="term" value="F:ATP binding"/>
    <property type="evidence" value="ECO:0007669"/>
    <property type="project" value="UniProtKB-KW"/>
</dbReference>
<dbReference type="VEuPathDB" id="MicrosporidiaDB:CWI37_1559p0020"/>
<dbReference type="CDD" id="cd17917">
    <property type="entry name" value="DEXHc_RHA-like"/>
    <property type="match status" value="1"/>
</dbReference>
<sequence>MKECVMKEIYASIQKYDNIIVTGGTGSGKSTKLPQILYKSGNVIITQPRRVSTVTLAKRISMELKSKIGETVGYKIRFESIVSKNTKIFCVTEGILLKEIETDMLLSNYDYFVLDEIHERTVLIDILLSYLKYLQSIRKIKIILVSATGEIEMLSDYLDFCPVYNILDKKFPIKIIYNDLLKVEDIIMKENKNTLVFLPGINEIEEYSKKLKNLDAEIFILHSTLRERNFEVFKTTETRKIILSTNIAETSITLPNIECIIDTGMCKEKIYFEDDDLESLETIFISKDSAIQRTGRTGRTCPGICYRLYTFDSFQSFIDNRKPEIQRIELSNFILKIMHLIKVSKIEYLKLPASPSLKSLNNSISKLLVLGFIEENFTSKEANFYEKKAYISQKGIISNIWNIDICSFLKRYNLTQLGNFTSIIPFDFLLSKIISEGIKYNLAYESVMLASILTSEIFFNINLIEISSTFISAPNNDFDLIIKLFYRILKSENKIGMCNQLNISYLTFRYTEKIFKQTLKLLKISENKIETNINNKFTLKNVIINSLYINTVQKIRNSLFYQRILYGNEDQYLLSTNSTVKNCNYLIFYELRTKKKVMNFNIEITNTDLQNIKAKLHKI</sequence>
<dbReference type="InterPro" id="IPR014001">
    <property type="entry name" value="Helicase_ATP-bd"/>
</dbReference>
<feature type="domain" description="Helicase ATP-binding" evidence="5">
    <location>
        <begin position="10"/>
        <end position="167"/>
    </location>
</feature>
<evidence type="ECO:0000259" key="5">
    <source>
        <dbReference type="PROSITE" id="PS51192"/>
    </source>
</evidence>
<dbReference type="AlphaFoldDB" id="A0A4Q9KXG4"/>
<keyword evidence="3 7" id="KW-0347">Helicase</keyword>
<keyword evidence="2" id="KW-0378">Hydrolase</keyword>
<dbReference type="Gene3D" id="3.40.50.300">
    <property type="entry name" value="P-loop containing nucleotide triphosphate hydrolases"/>
    <property type="match status" value="2"/>
</dbReference>
<dbReference type="Pfam" id="PF00270">
    <property type="entry name" value="DEAD"/>
    <property type="match status" value="1"/>
</dbReference>
<feature type="domain" description="Helicase C-terminal" evidence="6">
    <location>
        <begin position="182"/>
        <end position="341"/>
    </location>
</feature>
<evidence type="ECO:0000313" key="7">
    <source>
        <dbReference type="EMBL" id="TBT98869.1"/>
    </source>
</evidence>
<dbReference type="GO" id="GO:0016787">
    <property type="term" value="F:hydrolase activity"/>
    <property type="evidence" value="ECO:0007669"/>
    <property type="project" value="UniProtKB-KW"/>
</dbReference>